<protein>
    <submittedName>
        <fullName evidence="1">Uncharacterized protein</fullName>
    </submittedName>
</protein>
<accession>A0ACC2JF55</accession>
<reference evidence="1" key="1">
    <citation type="submission" date="2022-12" db="EMBL/GenBank/DDBJ databases">
        <title>Genome Sequence of Lasiodiplodia mahajangana.</title>
        <authorList>
            <person name="Buettner E."/>
        </authorList>
    </citation>
    <scope>NUCLEOTIDE SEQUENCE</scope>
    <source>
        <strain evidence="1">VT137</strain>
    </source>
</reference>
<gene>
    <name evidence="1" type="ORF">O1611_g7544</name>
</gene>
<keyword evidence="2" id="KW-1185">Reference proteome</keyword>
<name>A0ACC2JF55_9PEZI</name>
<organism evidence="1 2">
    <name type="scientific">Lasiodiplodia mahajangana</name>
    <dbReference type="NCBI Taxonomy" id="1108764"/>
    <lineage>
        <taxon>Eukaryota</taxon>
        <taxon>Fungi</taxon>
        <taxon>Dikarya</taxon>
        <taxon>Ascomycota</taxon>
        <taxon>Pezizomycotina</taxon>
        <taxon>Dothideomycetes</taxon>
        <taxon>Dothideomycetes incertae sedis</taxon>
        <taxon>Botryosphaeriales</taxon>
        <taxon>Botryosphaeriaceae</taxon>
        <taxon>Lasiodiplodia</taxon>
    </lineage>
</organism>
<dbReference type="Proteomes" id="UP001153332">
    <property type="component" value="Unassembled WGS sequence"/>
</dbReference>
<sequence length="699" mass="79804">MEQLKYEYSPVIEDDGIRIFFLEPAESRDEELRGSLQHISLSQYYGELIEPYTALSYVWGDPTPVDRILLGDHELGIAANLSSALRDLRDVSRPLRLWADAVCINQKNIPERSRQVALMGRIFRDASNTIIYFGSLNAHLDGIIELVKQHAYLDNPKDISRNPLIYCRDKESGGYDISLVDAAYHSLLPNPWFRRIWVLQELVLSREPWVQCGNKRVRWVDLCRLLGPSIEWHRTDKGNPRHLRSNQVTDLHSMDNLRIDYWRFHTFPRSNKVSTNSSSEESSGIPGESRSDSKPSMQLNRDRPYLTLARVLRRRRNCQVSDPRDMIFAHMGIISDRRQVENFIKIDYSKTISEVFAAVGRYVCFCDGPEAMAAEVTPSPLRVMISSWAPDWGVHVDRHSLGGKTTFAHALILRVHRAAKILQLSSPLPTPSSFKRRFKFRRMTTPSWKEIVHFLHNKNKENTENMADLDSWPREIFALIQSQNRETPGLVMLYSLLVEYLLKWYTGRNCEAIAPRSRLALLNDGNVIIVPHEALVGDTVAWVCAQSLWGQKCILTVRPCEPQTTTDLIGDNLGDNLDGDIYGHASLVGICGDDVRSHFRISNPPPPPYPFQPIDTLYDLSPWAEPFMDGSSVALIFDEDSGRMAYLARMLRYLRPSTRYIDISHQAEKVGSTEARLILLSRGLPILFTLMNGERDSSA</sequence>
<comment type="caution">
    <text evidence="1">The sequence shown here is derived from an EMBL/GenBank/DDBJ whole genome shotgun (WGS) entry which is preliminary data.</text>
</comment>
<proteinExistence type="predicted"/>
<evidence type="ECO:0000313" key="2">
    <source>
        <dbReference type="Proteomes" id="UP001153332"/>
    </source>
</evidence>
<dbReference type="EMBL" id="JAPUUL010002025">
    <property type="protein sequence ID" value="KAJ8126095.1"/>
    <property type="molecule type" value="Genomic_DNA"/>
</dbReference>
<evidence type="ECO:0000313" key="1">
    <source>
        <dbReference type="EMBL" id="KAJ8126095.1"/>
    </source>
</evidence>